<organism evidence="3 4">
    <name type="scientific">Hyaloscypha variabilis (strain UAMH 11265 / GT02V1 / F)</name>
    <name type="common">Meliniomyces variabilis</name>
    <dbReference type="NCBI Taxonomy" id="1149755"/>
    <lineage>
        <taxon>Eukaryota</taxon>
        <taxon>Fungi</taxon>
        <taxon>Dikarya</taxon>
        <taxon>Ascomycota</taxon>
        <taxon>Pezizomycotina</taxon>
        <taxon>Leotiomycetes</taxon>
        <taxon>Helotiales</taxon>
        <taxon>Hyaloscyphaceae</taxon>
        <taxon>Hyaloscypha</taxon>
        <taxon>Hyaloscypha variabilis</taxon>
    </lineage>
</organism>
<proteinExistence type="predicted"/>
<protein>
    <recommendedName>
        <fullName evidence="2">DUF6590 domain-containing protein</fullName>
    </recommendedName>
</protein>
<feature type="region of interest" description="Disordered" evidence="1">
    <location>
        <begin position="405"/>
        <end position="428"/>
    </location>
</feature>
<name>A0A2J6QV58_HYAVF</name>
<gene>
    <name evidence="3" type="ORF">L207DRAFT_592916</name>
</gene>
<dbReference type="OrthoDB" id="3045089at2759"/>
<dbReference type="InterPro" id="IPR046497">
    <property type="entry name" value="DUF6590"/>
</dbReference>
<sequence>MSFGFSIGDFIAVANIAATVISALSSKDGAPKLYQDLITDLDGVQKTFIYLSEMKMDDPLGQATINAVGEIAAGAKVAMEQFLAKNESYNQSLKDSEGSGSKMMDTFRKIGWTVWKPAELVSETSQLVFALMFFKGINIVKLWKLKSKPRPSSKNSGWDNEVNGSDFNTWEIINGRSSYEYDRLLDFGLADTPASFFRVGQVFMIAWPKRMHKEDEEMFKLSCSHSRPWEACCHCNVACSPFTGKLCVRRFVVVRKGVCNSFCLTIRTFNKTGCSDLTPIEQENHGIIYSTTSPPQPLPHEKHLGKGKIRVKADHPSTSLPSTSRIDFSRVYRISHGIHNNAVGLVHEDSIEDLLSLFEETPSKAALHKPEKPDNPVRLLELEPAVVQGSGLRMPGITPMATEENGNPPALENGAPRVATLPDPNHGQEKIQRLGLRARVRNILKK</sequence>
<dbReference type="PANTHER" id="PTHR38886">
    <property type="entry name" value="SESA DOMAIN-CONTAINING PROTEIN"/>
    <property type="match status" value="1"/>
</dbReference>
<dbReference type="Proteomes" id="UP000235786">
    <property type="component" value="Unassembled WGS sequence"/>
</dbReference>
<evidence type="ECO:0000313" key="4">
    <source>
        <dbReference type="Proteomes" id="UP000235786"/>
    </source>
</evidence>
<feature type="domain" description="DUF6590" evidence="2">
    <location>
        <begin position="195"/>
        <end position="355"/>
    </location>
</feature>
<evidence type="ECO:0000256" key="1">
    <source>
        <dbReference type="SAM" id="MobiDB-lite"/>
    </source>
</evidence>
<keyword evidence="4" id="KW-1185">Reference proteome</keyword>
<dbReference type="AlphaFoldDB" id="A0A2J6QV58"/>
<evidence type="ECO:0000313" key="3">
    <source>
        <dbReference type="EMBL" id="PMD30155.1"/>
    </source>
</evidence>
<dbReference type="EMBL" id="KZ613969">
    <property type="protein sequence ID" value="PMD30155.1"/>
    <property type="molecule type" value="Genomic_DNA"/>
</dbReference>
<dbReference type="Pfam" id="PF20233">
    <property type="entry name" value="DUF6590"/>
    <property type="match status" value="1"/>
</dbReference>
<reference evidence="3 4" key="1">
    <citation type="submission" date="2016-04" db="EMBL/GenBank/DDBJ databases">
        <title>A degradative enzymes factory behind the ericoid mycorrhizal symbiosis.</title>
        <authorList>
            <consortium name="DOE Joint Genome Institute"/>
            <person name="Martino E."/>
            <person name="Morin E."/>
            <person name="Grelet G."/>
            <person name="Kuo A."/>
            <person name="Kohler A."/>
            <person name="Daghino S."/>
            <person name="Barry K."/>
            <person name="Choi C."/>
            <person name="Cichocki N."/>
            <person name="Clum A."/>
            <person name="Copeland A."/>
            <person name="Hainaut M."/>
            <person name="Haridas S."/>
            <person name="Labutti K."/>
            <person name="Lindquist E."/>
            <person name="Lipzen A."/>
            <person name="Khouja H.-R."/>
            <person name="Murat C."/>
            <person name="Ohm R."/>
            <person name="Olson A."/>
            <person name="Spatafora J."/>
            <person name="Veneault-Fourrey C."/>
            <person name="Henrissat B."/>
            <person name="Grigoriev I."/>
            <person name="Martin F."/>
            <person name="Perotto S."/>
        </authorList>
    </citation>
    <scope>NUCLEOTIDE SEQUENCE [LARGE SCALE GENOMIC DNA]</scope>
    <source>
        <strain evidence="3 4">F</strain>
    </source>
</reference>
<dbReference type="PANTHER" id="PTHR38886:SF1">
    <property type="entry name" value="NACHT-NTPASE AND P-LOOP NTPASES N-TERMINAL DOMAIN-CONTAINING PROTEIN"/>
    <property type="match status" value="1"/>
</dbReference>
<evidence type="ECO:0000259" key="2">
    <source>
        <dbReference type="Pfam" id="PF20233"/>
    </source>
</evidence>
<accession>A0A2J6QV58</accession>